<dbReference type="KEGG" id="hth:HTH_1183"/>
<protein>
    <submittedName>
        <fullName evidence="1">Uncharacterized protein</fullName>
    </submittedName>
</protein>
<dbReference type="OrthoDB" id="13857at2"/>
<dbReference type="Proteomes" id="UP000002574">
    <property type="component" value="Chromosome"/>
</dbReference>
<dbReference type="STRING" id="608538.HTH_1183"/>
<accession>D3DII5</accession>
<dbReference type="EMBL" id="AP011112">
    <property type="protein sequence ID" value="BAI69637.1"/>
    <property type="molecule type" value="Genomic_DNA"/>
</dbReference>
<dbReference type="RefSeq" id="WP_012963817.1">
    <property type="nucleotide sequence ID" value="NC_013799.1"/>
</dbReference>
<evidence type="ECO:0000313" key="1">
    <source>
        <dbReference type="EMBL" id="BAI69637.1"/>
    </source>
</evidence>
<name>D3DII5_HYDTT</name>
<organism evidence="1 2">
    <name type="scientific">Hydrogenobacter thermophilus (strain DSM 6534 / IAM 12695 / TK-6)</name>
    <dbReference type="NCBI Taxonomy" id="608538"/>
    <lineage>
        <taxon>Bacteria</taxon>
        <taxon>Pseudomonadati</taxon>
        <taxon>Aquificota</taxon>
        <taxon>Aquificia</taxon>
        <taxon>Aquificales</taxon>
        <taxon>Aquificaceae</taxon>
        <taxon>Hydrogenobacter</taxon>
    </lineage>
</organism>
<gene>
    <name evidence="1" type="ordered locus">HTH_1183</name>
</gene>
<dbReference type="KEGG" id="hte:Hydth_1175"/>
<keyword evidence="2" id="KW-1185">Reference proteome</keyword>
<proteinExistence type="predicted"/>
<dbReference type="AlphaFoldDB" id="D3DII5"/>
<evidence type="ECO:0000313" key="2">
    <source>
        <dbReference type="Proteomes" id="UP000002574"/>
    </source>
</evidence>
<reference evidence="1 2" key="1">
    <citation type="journal article" date="2010" name="J. Bacteriol.">
        <title>Complete genome sequence of the thermophilic, obligately chemolithoautotrophic hydrogen-oxidizing bacterium Hydrogenobacter thermophilus TK-6.</title>
        <authorList>
            <person name="Arai H."/>
            <person name="Kanbe H."/>
            <person name="Ishii M."/>
            <person name="Igarashi Y."/>
        </authorList>
    </citation>
    <scope>NUCLEOTIDE SEQUENCE [LARGE SCALE GENOMIC DNA]</scope>
    <source>
        <strain evidence="2">DSM 6534 / IAM 12695 / TK-6 [Tokyo]</strain>
    </source>
</reference>
<sequence>MALEEMQVEFLINPLKNRVWAVSMPDGELMDDIISIKRAVFCLESNEQYWLNPFGGSYMWTTKMSEPYEEEFVKFKKEAQQYMCIFDLSISDLQYMDFSPVDGTLLFDEEELRKKLSGDDYREFVSLMKELWEYVKED</sequence>